<protein>
    <submittedName>
        <fullName evidence="2">Predicted transcriptional regulator</fullName>
    </submittedName>
</protein>
<evidence type="ECO:0000313" key="2">
    <source>
        <dbReference type="EMBL" id="SQI29266.1"/>
    </source>
</evidence>
<dbReference type="AlphaFoldDB" id="A0A2X4TPF3"/>
<feature type="region of interest" description="Disordered" evidence="1">
    <location>
        <begin position="114"/>
        <end position="135"/>
    </location>
</feature>
<feature type="compositionally biased region" description="Basic residues" evidence="1">
    <location>
        <begin position="119"/>
        <end position="135"/>
    </location>
</feature>
<proteinExistence type="predicted"/>
<dbReference type="SUPFAM" id="SSF46785">
    <property type="entry name" value="Winged helix' DNA-binding domain"/>
    <property type="match status" value="1"/>
</dbReference>
<dbReference type="Pfam" id="PF25212">
    <property type="entry name" value="HVO_A0114"/>
    <property type="match status" value="1"/>
</dbReference>
<evidence type="ECO:0000256" key="1">
    <source>
        <dbReference type="SAM" id="MobiDB-lite"/>
    </source>
</evidence>
<accession>A0A2X4TPF3</accession>
<dbReference type="Proteomes" id="UP000248897">
    <property type="component" value="Chromosome 1"/>
</dbReference>
<dbReference type="InterPro" id="IPR036390">
    <property type="entry name" value="WH_DNA-bd_sf"/>
</dbReference>
<gene>
    <name evidence="2" type="ORF">NCTC12961_00130</name>
</gene>
<sequence length="135" mass="15090">MSILTVNVLPAEQAINRLKADFSKALSGADMGSVLTFPDIETMTYVLLNTNRMALIREMTGAEPMSIRELSRRVSRDFKAVHTDVQALLNAGVLEKKGTKIVFLTTKYISNSCSVRPPERHKRQAKKNLLKKQVS</sequence>
<evidence type="ECO:0000313" key="3">
    <source>
        <dbReference type="Proteomes" id="UP000248897"/>
    </source>
</evidence>
<name>A0A2X4TPF3_SERPL</name>
<dbReference type="EMBL" id="LS483469">
    <property type="protein sequence ID" value="SQI29266.1"/>
    <property type="molecule type" value="Genomic_DNA"/>
</dbReference>
<organism evidence="2 3">
    <name type="scientific">Serratia plymuthica</name>
    <dbReference type="NCBI Taxonomy" id="82996"/>
    <lineage>
        <taxon>Bacteria</taxon>
        <taxon>Pseudomonadati</taxon>
        <taxon>Pseudomonadota</taxon>
        <taxon>Gammaproteobacteria</taxon>
        <taxon>Enterobacterales</taxon>
        <taxon>Yersiniaceae</taxon>
        <taxon>Serratia</taxon>
    </lineage>
</organism>
<reference evidence="2 3" key="1">
    <citation type="submission" date="2018-06" db="EMBL/GenBank/DDBJ databases">
        <authorList>
            <consortium name="Pathogen Informatics"/>
            <person name="Doyle S."/>
        </authorList>
    </citation>
    <scope>NUCLEOTIDE SEQUENCE [LARGE SCALE GENOMIC DNA]</scope>
    <source>
        <strain evidence="2 3">NCTC12961</strain>
    </source>
</reference>